<evidence type="ECO:0000313" key="4">
    <source>
        <dbReference type="EMBL" id="WVZ77074.1"/>
    </source>
</evidence>
<keyword evidence="5" id="KW-1185">Reference proteome</keyword>
<reference evidence="4 5" key="1">
    <citation type="submission" date="2024-02" db="EMBL/GenBank/DDBJ databases">
        <title>High-quality chromosome-scale genome assembly of Pensacola bahiagrass (Paspalum notatum Flugge var. saurae).</title>
        <authorList>
            <person name="Vega J.M."/>
            <person name="Podio M."/>
            <person name="Orjuela J."/>
            <person name="Siena L.A."/>
            <person name="Pessino S.C."/>
            <person name="Combes M.C."/>
            <person name="Mariac C."/>
            <person name="Albertini E."/>
            <person name="Pupilli F."/>
            <person name="Ortiz J.P.A."/>
            <person name="Leblanc O."/>
        </authorList>
    </citation>
    <scope>NUCLEOTIDE SEQUENCE [LARGE SCALE GENOMIC DNA]</scope>
    <source>
        <strain evidence="4">R1</strain>
        <tissue evidence="4">Leaf</tissue>
    </source>
</reference>
<feature type="region of interest" description="Disordered" evidence="1">
    <location>
        <begin position="49"/>
        <end position="110"/>
    </location>
</feature>
<dbReference type="Proteomes" id="UP001341281">
    <property type="component" value="Chromosome 05"/>
</dbReference>
<evidence type="ECO:0000259" key="3">
    <source>
        <dbReference type="Pfam" id="PF07727"/>
    </source>
</evidence>
<proteinExistence type="predicted"/>
<dbReference type="PANTHER" id="PTHR11439">
    <property type="entry name" value="GAG-POL-RELATED RETROTRANSPOSON"/>
    <property type="match status" value="1"/>
</dbReference>
<dbReference type="CDD" id="cd09272">
    <property type="entry name" value="RNase_HI_RT_Ty1"/>
    <property type="match status" value="1"/>
</dbReference>
<evidence type="ECO:0000256" key="2">
    <source>
        <dbReference type="SAM" id="SignalP"/>
    </source>
</evidence>
<dbReference type="InterPro" id="IPR013103">
    <property type="entry name" value="RVT_2"/>
</dbReference>
<gene>
    <name evidence="4" type="ORF">U9M48_024976</name>
</gene>
<evidence type="ECO:0000313" key="5">
    <source>
        <dbReference type="Proteomes" id="UP001341281"/>
    </source>
</evidence>
<protein>
    <recommendedName>
        <fullName evidence="3">Reverse transcriptase Ty1/copia-type domain-containing protein</fullName>
    </recommendedName>
</protein>
<sequence>MRSMRNTGMVSLMVVVLDVDCIPDDTDIVVDDCLYGLFFKVDQVVTDNNRETEELNEDDDLEPKDPNKEKDQDMEDVETEEKQKENSSGTAGSGADPKNDIPSKQDSDRLSNMAAPQADLLDHAKNKKEQNNFIGLPRKTLQALSKLNGIRANQTNATLSKAILSLEVDCSDEPSTYTKAMVSGDREKWMLAMQEKMQSLEKNGTWDIVRLPAGKKARLVVKGFSQIPSIDYNDVFSPVVKHSSIRAFLGIVATCNLELEQLNVKTVFLYEEEVYMDQSEGFIIPSKKNFVCKLKKSLYSLKQSSRQWYKKFDSFMIANGFKRSLYDSYVYVKFVDGSPIYLLLSSEFETKDIGAAKKILGIEISRDRKSGLLFLSQHNYFRKVLCRFNMHDSKPVNTPIAPHFKLLSSQCPSTDSDFEYMSKVPYFSVVGSLMYAMVCSRPDLSYAMNLINRYMVNPVGGYAVSWRACLRPTFALSMTEAEFIVVCDTCKETVWLKRRYAEFSEDTYCINLFCDSQSAIHLTKDQMCHERTKHIDVKYYYYVREVIAEGRLKVCKISIHNNPADMMTKPPVLTSIDEQCVYKASIHLFPSLFGGLSGNQLPNGLNAAAWVQLEPINQQQHEVVFDTSANYIVRDNISQIAQR</sequence>
<feature type="chain" id="PRO_5042855631" description="Reverse transcriptase Ty1/copia-type domain-containing protein" evidence="2">
    <location>
        <begin position="22"/>
        <end position="643"/>
    </location>
</feature>
<dbReference type="AlphaFoldDB" id="A0AAQ3TPU8"/>
<evidence type="ECO:0000256" key="1">
    <source>
        <dbReference type="SAM" id="MobiDB-lite"/>
    </source>
</evidence>
<dbReference type="PANTHER" id="PTHR11439:SF467">
    <property type="entry name" value="INTEGRASE CATALYTIC DOMAIN-CONTAINING PROTEIN"/>
    <property type="match status" value="1"/>
</dbReference>
<feature type="signal peptide" evidence="2">
    <location>
        <begin position="1"/>
        <end position="21"/>
    </location>
</feature>
<accession>A0AAQ3TPU8</accession>
<keyword evidence="2" id="KW-0732">Signal</keyword>
<organism evidence="4 5">
    <name type="scientific">Paspalum notatum var. saurae</name>
    <dbReference type="NCBI Taxonomy" id="547442"/>
    <lineage>
        <taxon>Eukaryota</taxon>
        <taxon>Viridiplantae</taxon>
        <taxon>Streptophyta</taxon>
        <taxon>Embryophyta</taxon>
        <taxon>Tracheophyta</taxon>
        <taxon>Spermatophyta</taxon>
        <taxon>Magnoliopsida</taxon>
        <taxon>Liliopsida</taxon>
        <taxon>Poales</taxon>
        <taxon>Poaceae</taxon>
        <taxon>PACMAD clade</taxon>
        <taxon>Panicoideae</taxon>
        <taxon>Andropogonodae</taxon>
        <taxon>Paspaleae</taxon>
        <taxon>Paspalinae</taxon>
        <taxon>Paspalum</taxon>
    </lineage>
</organism>
<dbReference type="Pfam" id="PF07727">
    <property type="entry name" value="RVT_2"/>
    <property type="match status" value="1"/>
</dbReference>
<feature type="domain" description="Reverse transcriptase Ty1/copia-type" evidence="3">
    <location>
        <begin position="215"/>
        <end position="335"/>
    </location>
</feature>
<feature type="compositionally biased region" description="Basic and acidic residues" evidence="1">
    <location>
        <begin position="97"/>
        <end position="109"/>
    </location>
</feature>
<dbReference type="EMBL" id="CP144749">
    <property type="protein sequence ID" value="WVZ77074.1"/>
    <property type="molecule type" value="Genomic_DNA"/>
</dbReference>
<name>A0AAQ3TPU8_PASNO</name>